<accession>A0ABT8T173</accession>
<evidence type="ECO:0008006" key="3">
    <source>
        <dbReference type="Google" id="ProtNLM"/>
    </source>
</evidence>
<comment type="caution">
    <text evidence="1">The sequence shown here is derived from an EMBL/GenBank/DDBJ whole genome shotgun (WGS) entry which is preliminary data.</text>
</comment>
<dbReference type="Proteomes" id="UP001169006">
    <property type="component" value="Unassembled WGS sequence"/>
</dbReference>
<proteinExistence type="predicted"/>
<protein>
    <recommendedName>
        <fullName evidence="3">DUF1127 domain-containing protein</fullName>
    </recommendedName>
</protein>
<sequence length="69" mass="7986">MALLDTSSGQYGWLPSRPYLPLSRIGKLLHAWRLAYEKRRTERLLEALPYDVRKDLGWPDSDGITKASR</sequence>
<name>A0ABT8T173_9HYPH</name>
<evidence type="ECO:0000313" key="2">
    <source>
        <dbReference type="Proteomes" id="UP001169006"/>
    </source>
</evidence>
<organism evidence="1 2">
    <name type="scientific">Rhizobium oryzicola</name>
    <dbReference type="NCBI Taxonomy" id="1232668"/>
    <lineage>
        <taxon>Bacteria</taxon>
        <taxon>Pseudomonadati</taxon>
        <taxon>Pseudomonadota</taxon>
        <taxon>Alphaproteobacteria</taxon>
        <taxon>Hyphomicrobiales</taxon>
        <taxon>Rhizobiaceae</taxon>
        <taxon>Rhizobium/Agrobacterium group</taxon>
        <taxon>Rhizobium</taxon>
    </lineage>
</organism>
<dbReference type="EMBL" id="JAUKWQ010000008">
    <property type="protein sequence ID" value="MDO1584386.1"/>
    <property type="molecule type" value="Genomic_DNA"/>
</dbReference>
<reference evidence="1" key="1">
    <citation type="journal article" date="2015" name="Int. J. Syst. Evol. Microbiol.">
        <title>Rhizobium oryzicola sp. nov., potential plant-growth-promoting endophytic bacteria isolated from rice roots.</title>
        <authorList>
            <person name="Zhang X.X."/>
            <person name="Gao J.S."/>
            <person name="Cao Y.H."/>
            <person name="Sheirdil R.A."/>
            <person name="Wang X.C."/>
            <person name="Zhang L."/>
        </authorList>
    </citation>
    <scope>NUCLEOTIDE SEQUENCE</scope>
    <source>
        <strain evidence="1">05753</strain>
    </source>
</reference>
<dbReference type="RefSeq" id="WP_302078626.1">
    <property type="nucleotide sequence ID" value="NZ_JAUKWQ010000008.1"/>
</dbReference>
<evidence type="ECO:0000313" key="1">
    <source>
        <dbReference type="EMBL" id="MDO1584386.1"/>
    </source>
</evidence>
<reference evidence="1" key="2">
    <citation type="submission" date="2023-07" db="EMBL/GenBank/DDBJ databases">
        <authorList>
            <person name="Sun H."/>
        </authorList>
    </citation>
    <scope>NUCLEOTIDE SEQUENCE</scope>
    <source>
        <strain evidence="1">05753</strain>
    </source>
</reference>
<gene>
    <name evidence="1" type="ORF">Q2T52_20045</name>
</gene>
<keyword evidence="2" id="KW-1185">Reference proteome</keyword>